<evidence type="ECO:0000259" key="1">
    <source>
        <dbReference type="PROSITE" id="PS50995"/>
    </source>
</evidence>
<dbReference type="Pfam" id="PF01047">
    <property type="entry name" value="MarR"/>
    <property type="match status" value="1"/>
</dbReference>
<dbReference type="SMART" id="SM00347">
    <property type="entry name" value="HTH_MARR"/>
    <property type="match status" value="1"/>
</dbReference>
<dbReference type="InterPro" id="IPR036390">
    <property type="entry name" value="WH_DNA-bd_sf"/>
</dbReference>
<sequence>MESSSREEAISILRAVLALGRRLRAERPKGSVTLSAVSILGTLSRLGPMAATQLATEERLQPQSLTRILAGLEQEGLIVRARSDADRREILIALNDRGRRVLADDIHARRVWLENAIAAVLNEEERDLLFSSSEAMLKLALHRGPGDEAAAE</sequence>
<accession>A0A927ED71</accession>
<protein>
    <submittedName>
        <fullName evidence="2">MarR family transcriptional regulator</fullName>
    </submittedName>
</protein>
<dbReference type="PROSITE" id="PS50995">
    <property type="entry name" value="HTH_MARR_2"/>
    <property type="match status" value="1"/>
</dbReference>
<dbReference type="InterPro" id="IPR052526">
    <property type="entry name" value="HTH-type_Bedaq_tolerance"/>
</dbReference>
<organism evidence="2 3">
    <name type="scientific">Bosea spartocytisi</name>
    <dbReference type="NCBI Taxonomy" id="2773451"/>
    <lineage>
        <taxon>Bacteria</taxon>
        <taxon>Pseudomonadati</taxon>
        <taxon>Pseudomonadota</taxon>
        <taxon>Alphaproteobacteria</taxon>
        <taxon>Hyphomicrobiales</taxon>
        <taxon>Boseaceae</taxon>
        <taxon>Bosea</taxon>
    </lineage>
</organism>
<dbReference type="EMBL" id="JACXWY010000020">
    <property type="protein sequence ID" value="MBD3848625.1"/>
    <property type="molecule type" value="Genomic_DNA"/>
</dbReference>
<dbReference type="AlphaFoldDB" id="A0A927ED71"/>
<comment type="caution">
    <text evidence="2">The sequence shown here is derived from an EMBL/GenBank/DDBJ whole genome shotgun (WGS) entry which is preliminary data.</text>
</comment>
<dbReference type="PANTHER" id="PTHR39515:SF2">
    <property type="entry name" value="HTH-TYPE TRANSCRIPTIONAL REGULATOR RV0880"/>
    <property type="match status" value="1"/>
</dbReference>
<gene>
    <name evidence="2" type="ORF">IED13_23260</name>
</gene>
<keyword evidence="3" id="KW-1185">Reference proteome</keyword>
<reference evidence="2" key="1">
    <citation type="submission" date="2020-09" db="EMBL/GenBank/DDBJ databases">
        <title>Bosea spartocytisi sp. nov. a root nodule endophyte of Spartocytisus supranubius in the high mountain ecosystem fo the Teide National Park (Canary Islands, Spain).</title>
        <authorList>
            <person name="Pulido-Suarez L."/>
            <person name="Peix A."/>
            <person name="Igual J.M."/>
            <person name="Socas-Perez N."/>
            <person name="Velazquez E."/>
            <person name="Flores-Felix J.D."/>
            <person name="Leon-Barrios M."/>
        </authorList>
    </citation>
    <scope>NUCLEOTIDE SEQUENCE</scope>
    <source>
        <strain evidence="2">SSUT16</strain>
    </source>
</reference>
<name>A0A927ED71_9HYPH</name>
<dbReference type="SUPFAM" id="SSF46785">
    <property type="entry name" value="Winged helix' DNA-binding domain"/>
    <property type="match status" value="1"/>
</dbReference>
<dbReference type="InterPro" id="IPR036388">
    <property type="entry name" value="WH-like_DNA-bd_sf"/>
</dbReference>
<dbReference type="Gene3D" id="1.10.10.10">
    <property type="entry name" value="Winged helix-like DNA-binding domain superfamily/Winged helix DNA-binding domain"/>
    <property type="match status" value="1"/>
</dbReference>
<evidence type="ECO:0000313" key="2">
    <source>
        <dbReference type="EMBL" id="MBD3848625.1"/>
    </source>
</evidence>
<feature type="domain" description="HTH marR-type" evidence="1">
    <location>
        <begin position="5"/>
        <end position="138"/>
    </location>
</feature>
<dbReference type="InterPro" id="IPR000835">
    <property type="entry name" value="HTH_MarR-typ"/>
</dbReference>
<dbReference type="Proteomes" id="UP000619295">
    <property type="component" value="Unassembled WGS sequence"/>
</dbReference>
<proteinExistence type="predicted"/>
<evidence type="ECO:0000313" key="3">
    <source>
        <dbReference type="Proteomes" id="UP000619295"/>
    </source>
</evidence>
<dbReference type="PANTHER" id="PTHR39515">
    <property type="entry name" value="CONSERVED PROTEIN"/>
    <property type="match status" value="1"/>
</dbReference>
<dbReference type="GO" id="GO:0003700">
    <property type="term" value="F:DNA-binding transcription factor activity"/>
    <property type="evidence" value="ECO:0007669"/>
    <property type="project" value="InterPro"/>
</dbReference>